<dbReference type="AlphaFoldDB" id="A0AAD6Z8I4"/>
<gene>
    <name evidence="2" type="ORF">DFH08DRAFT_1044913</name>
</gene>
<feature type="region of interest" description="Disordered" evidence="1">
    <location>
        <begin position="1023"/>
        <end position="1043"/>
    </location>
</feature>
<feature type="compositionally biased region" description="Basic residues" evidence="1">
    <location>
        <begin position="771"/>
        <end position="787"/>
    </location>
</feature>
<feature type="region of interest" description="Disordered" evidence="1">
    <location>
        <begin position="738"/>
        <end position="803"/>
    </location>
</feature>
<feature type="region of interest" description="Disordered" evidence="1">
    <location>
        <begin position="230"/>
        <end position="277"/>
    </location>
</feature>
<accession>A0AAD6Z8I4</accession>
<feature type="compositionally biased region" description="Pro residues" evidence="1">
    <location>
        <begin position="790"/>
        <end position="799"/>
    </location>
</feature>
<evidence type="ECO:0000256" key="1">
    <source>
        <dbReference type="SAM" id="MobiDB-lite"/>
    </source>
</evidence>
<keyword evidence="3" id="KW-1185">Reference proteome</keyword>
<evidence type="ECO:0000313" key="2">
    <source>
        <dbReference type="EMBL" id="KAJ7311635.1"/>
    </source>
</evidence>
<proteinExistence type="predicted"/>
<feature type="compositionally biased region" description="Polar residues" evidence="1">
    <location>
        <begin position="738"/>
        <end position="752"/>
    </location>
</feature>
<evidence type="ECO:0000313" key="3">
    <source>
        <dbReference type="Proteomes" id="UP001218218"/>
    </source>
</evidence>
<name>A0AAD6Z8I4_9AGAR</name>
<reference evidence="2" key="1">
    <citation type="submission" date="2023-03" db="EMBL/GenBank/DDBJ databases">
        <title>Massive genome expansion in bonnet fungi (Mycena s.s.) driven by repeated elements and novel gene families across ecological guilds.</title>
        <authorList>
            <consortium name="Lawrence Berkeley National Laboratory"/>
            <person name="Harder C.B."/>
            <person name="Miyauchi S."/>
            <person name="Viragh M."/>
            <person name="Kuo A."/>
            <person name="Thoen E."/>
            <person name="Andreopoulos B."/>
            <person name="Lu D."/>
            <person name="Skrede I."/>
            <person name="Drula E."/>
            <person name="Henrissat B."/>
            <person name="Morin E."/>
            <person name="Kohler A."/>
            <person name="Barry K."/>
            <person name="LaButti K."/>
            <person name="Morin E."/>
            <person name="Salamov A."/>
            <person name="Lipzen A."/>
            <person name="Mereny Z."/>
            <person name="Hegedus B."/>
            <person name="Baldrian P."/>
            <person name="Stursova M."/>
            <person name="Weitz H."/>
            <person name="Taylor A."/>
            <person name="Grigoriev I.V."/>
            <person name="Nagy L.G."/>
            <person name="Martin F."/>
            <person name="Kauserud H."/>
        </authorList>
    </citation>
    <scope>NUCLEOTIDE SEQUENCE</scope>
    <source>
        <strain evidence="2">CBHHK002</strain>
    </source>
</reference>
<organism evidence="2 3">
    <name type="scientific">Mycena albidolilacea</name>
    <dbReference type="NCBI Taxonomy" id="1033008"/>
    <lineage>
        <taxon>Eukaryota</taxon>
        <taxon>Fungi</taxon>
        <taxon>Dikarya</taxon>
        <taxon>Basidiomycota</taxon>
        <taxon>Agaricomycotina</taxon>
        <taxon>Agaricomycetes</taxon>
        <taxon>Agaricomycetidae</taxon>
        <taxon>Agaricales</taxon>
        <taxon>Marasmiineae</taxon>
        <taxon>Mycenaceae</taxon>
        <taxon>Mycena</taxon>
    </lineage>
</organism>
<protein>
    <submittedName>
        <fullName evidence="2">Uncharacterized protein</fullName>
    </submittedName>
</protein>
<comment type="caution">
    <text evidence="2">The sequence shown here is derived from an EMBL/GenBank/DDBJ whole genome shotgun (WGS) entry which is preliminary data.</text>
</comment>
<dbReference type="Proteomes" id="UP001218218">
    <property type="component" value="Unassembled WGS sequence"/>
</dbReference>
<dbReference type="EMBL" id="JARIHO010000074">
    <property type="protein sequence ID" value="KAJ7311635.1"/>
    <property type="molecule type" value="Genomic_DNA"/>
</dbReference>
<sequence length="1043" mass="118059">MPEIAEQLTFRVHLRRFIQSIKSRYGNAALGVEALYTDVKESELADMELKETRLLRHASTLCPAMLGYRNHLVVWATRLRRIAESIPDTHGLMIRQVWARLPEIFKTQISRNYTCWYKFCGAICFLKAGVKVALRNLSNPWFLEPNPGNLVYGAPSQSQLVVRLNVYMSPTWRGIDPDRRYTANIPPLPDRACEDPISIPSTQKIYPSPKCLHHEIYGDVFSPTAPPLLANPASTRVKKSRSKAAQAKEKDLRSNTRLGTYGFTPRPSASKPSQSVAGISSHLESLGVKCPNKGKKPAPEDCTDADVDHSLYLLPQYLFPSLENPVLGREDPISTLGLQLDNIEYDPRSMILDLKKCYLEIESLLHTSPQIFRNEEWKEVMRVPAKYRGFKVVIALQLRTHTIAWLSMDNLCYVYWFSRKDMEAARAGRVPDVLFDFWSWSEYVVRWLEEQDNKPRWDMHSFAEVLSMPGNHPMRGVGKYSLDEIAHCSGIPLWTLWKDVRLSPKLLCTVLETFFLFALERYLATDNFLAESVRLNKLCGQHTADNENSFLLITTKKTVLRYDRMVSVHRQLVSTTSTRKKRLIKKYNRLSIRSHREKDLDGMKNAPWPFDLADLAPALLLFGHMGQAIASNWQEIYSREAHQAQAAIPATMKNMQHRLPEHLSPTQILMFKPVTELTPSELGTLTAKYGSATNPVVRYFQKKAIFSQSTLLHVQTSTSRLTSCLTSSTSRLKCSTASQIPRTLRSQGSAPRTAQLRLDGSVLPPGPSKGKGPKKTRAGPSKAKAKTKVAPPPPPPFFSPPESTETLLEQALLGDLPLLTDDVEEDEDAEPEPVPEPDAAHVKPGFAIVLDPLFEREEDSDNDEEPLTLISDKSRGKTATRLCKGHAKNGSFCWTVLKPPYFTVAPNRSHKPTNALVFSQIMNRVRKKRTLRAIKATMKLYTVGPMDFCGHAKAVQRGGGWLISLCQWDRTLSTEDQLFVNATWEAIGTWRKGMRKDSKVMMAKEINFRTKVTIMLLLESSLNPFEDPQPTTEELDTEQRDHR</sequence>